<proteinExistence type="inferred from homology"/>
<keyword evidence="1 4" id="KW-0732">Signal</keyword>
<accession>A0A2T0XB41</accession>
<sequence length="211" mass="23533">MTIDSVKLYHTVFDCFPNRGSAVSIYTKFAYFARIGVLCCGLTMTLAGCTSTKFGFPYKVGVQQGNWITKDQVAMIKPGMTREQVKFALGSPALTDVFHANRWDYPYFYRSGNGNIEERKFTVFFVDGKLDKWVGDEQPELQPYQIVKDEVTKSEREDKQIKLDDDQTKAAGLEPSKTLAPGIQIDGVLTDNQAEPASSTDTGVTGTQPMR</sequence>
<dbReference type="InterPro" id="IPR037873">
    <property type="entry name" value="BamE-like"/>
</dbReference>
<comment type="subunit">
    <text evidence="4">Part of the Bam complex.</text>
</comment>
<evidence type="ECO:0000313" key="8">
    <source>
        <dbReference type="Proteomes" id="UP000238308"/>
    </source>
</evidence>
<evidence type="ECO:0000259" key="6">
    <source>
        <dbReference type="Pfam" id="PF04355"/>
    </source>
</evidence>
<comment type="subcellular location">
    <subcellularLocation>
        <location evidence="4">Cell outer membrane</location>
    </subcellularLocation>
</comment>
<dbReference type="GO" id="GO:0030674">
    <property type="term" value="F:protein-macromolecule adaptor activity"/>
    <property type="evidence" value="ECO:0007669"/>
    <property type="project" value="TreeGrafter"/>
</dbReference>
<dbReference type="Pfam" id="PF04355">
    <property type="entry name" value="BamE"/>
    <property type="match status" value="1"/>
</dbReference>
<organism evidence="7 8">
    <name type="scientific">Jezberella montanilacus</name>
    <dbReference type="NCBI Taxonomy" id="323426"/>
    <lineage>
        <taxon>Bacteria</taxon>
        <taxon>Pseudomonadati</taxon>
        <taxon>Pseudomonadota</taxon>
        <taxon>Betaproteobacteria</taxon>
        <taxon>Burkholderiales</taxon>
        <taxon>Alcaligenaceae</taxon>
        <taxon>Jezberella</taxon>
    </lineage>
</organism>
<dbReference type="HAMAP" id="MF_00925">
    <property type="entry name" value="OM_assembly_BamE"/>
    <property type="match status" value="1"/>
</dbReference>
<reference evidence="7 8" key="1">
    <citation type="submission" date="2018-03" db="EMBL/GenBank/DDBJ databases">
        <title>Genomic Encyclopedia of Type Strains, Phase III (KMG-III): the genomes of soil and plant-associated and newly described type strains.</title>
        <authorList>
            <person name="Whitman W."/>
        </authorList>
    </citation>
    <scope>NUCLEOTIDE SEQUENCE [LARGE SCALE GENOMIC DNA]</scope>
    <source>
        <strain evidence="7 8">MWH-P2sevCIIIb</strain>
    </source>
</reference>
<comment type="function">
    <text evidence="4">Part of the outer membrane protein assembly complex, which is involved in assembly and insertion of beta-barrel proteins into the outer membrane.</text>
</comment>
<dbReference type="PANTHER" id="PTHR37482:SF1">
    <property type="entry name" value="OUTER MEMBRANE PROTEIN ASSEMBLY FACTOR BAME"/>
    <property type="match status" value="1"/>
</dbReference>
<keyword evidence="8" id="KW-1185">Reference proteome</keyword>
<dbReference type="InterPro" id="IPR026592">
    <property type="entry name" value="BamE"/>
</dbReference>
<evidence type="ECO:0000256" key="5">
    <source>
        <dbReference type="SAM" id="MobiDB-lite"/>
    </source>
</evidence>
<dbReference type="GO" id="GO:0043165">
    <property type="term" value="P:Gram-negative-bacterium-type cell outer membrane assembly"/>
    <property type="evidence" value="ECO:0007669"/>
    <property type="project" value="UniProtKB-UniRule"/>
</dbReference>
<feature type="compositionally biased region" description="Polar residues" evidence="5">
    <location>
        <begin position="190"/>
        <end position="211"/>
    </location>
</feature>
<feature type="region of interest" description="Disordered" evidence="5">
    <location>
        <begin position="155"/>
        <end position="211"/>
    </location>
</feature>
<evidence type="ECO:0000256" key="2">
    <source>
        <dbReference type="ARBA" id="ARBA00023136"/>
    </source>
</evidence>
<evidence type="ECO:0000313" key="7">
    <source>
        <dbReference type="EMBL" id="PRY96129.1"/>
    </source>
</evidence>
<comment type="caution">
    <text evidence="7">The sequence shown here is derived from an EMBL/GenBank/DDBJ whole genome shotgun (WGS) entry which is preliminary data.</text>
</comment>
<dbReference type="GO" id="GO:1990063">
    <property type="term" value="C:Bam protein complex"/>
    <property type="evidence" value="ECO:0007669"/>
    <property type="project" value="TreeGrafter"/>
</dbReference>
<gene>
    <name evidence="4" type="primary">bamE</name>
    <name evidence="7" type="ORF">BCM14_3069</name>
</gene>
<protein>
    <recommendedName>
        <fullName evidence="4">Outer membrane protein assembly factor BamE</fullName>
    </recommendedName>
</protein>
<dbReference type="GO" id="GO:0051205">
    <property type="term" value="P:protein insertion into membrane"/>
    <property type="evidence" value="ECO:0007669"/>
    <property type="project" value="UniProtKB-UniRule"/>
</dbReference>
<evidence type="ECO:0000256" key="4">
    <source>
        <dbReference type="HAMAP-Rule" id="MF_00925"/>
    </source>
</evidence>
<feature type="compositionally biased region" description="Basic and acidic residues" evidence="5">
    <location>
        <begin position="155"/>
        <end position="168"/>
    </location>
</feature>
<comment type="similarity">
    <text evidence="4">Belongs to the BamE family.</text>
</comment>
<dbReference type="Gene3D" id="3.30.1450.10">
    <property type="match status" value="1"/>
</dbReference>
<feature type="domain" description="Outer membrane protein assembly factor BamE" evidence="6">
    <location>
        <begin position="65"/>
        <end position="134"/>
    </location>
</feature>
<evidence type="ECO:0000256" key="3">
    <source>
        <dbReference type="ARBA" id="ARBA00023237"/>
    </source>
</evidence>
<dbReference type="InterPro" id="IPR007450">
    <property type="entry name" value="BamE_dom"/>
</dbReference>
<name>A0A2T0XB41_9BURK</name>
<evidence type="ECO:0000256" key="1">
    <source>
        <dbReference type="ARBA" id="ARBA00022729"/>
    </source>
</evidence>
<keyword evidence="2 4" id="KW-0472">Membrane</keyword>
<dbReference type="PANTHER" id="PTHR37482">
    <property type="entry name" value="OUTER MEMBRANE PROTEIN ASSEMBLY FACTOR BAME"/>
    <property type="match status" value="1"/>
</dbReference>
<dbReference type="EMBL" id="PVTV01000019">
    <property type="protein sequence ID" value="PRY96129.1"/>
    <property type="molecule type" value="Genomic_DNA"/>
</dbReference>
<dbReference type="Proteomes" id="UP000238308">
    <property type="component" value="Unassembled WGS sequence"/>
</dbReference>
<dbReference type="AlphaFoldDB" id="A0A2T0XB41"/>
<keyword evidence="3 4" id="KW-0998">Cell outer membrane</keyword>